<dbReference type="GO" id="GO:0004725">
    <property type="term" value="F:protein tyrosine phosphatase activity"/>
    <property type="evidence" value="ECO:0007669"/>
    <property type="project" value="UniProtKB-EC"/>
</dbReference>
<dbReference type="PANTHER" id="PTHR11717">
    <property type="entry name" value="LOW MOLECULAR WEIGHT PROTEIN TYROSINE PHOSPHATASE"/>
    <property type="match status" value="1"/>
</dbReference>
<dbReference type="EC" id="3.1.3.48" evidence="2"/>
<evidence type="ECO:0000259" key="6">
    <source>
        <dbReference type="SMART" id="SM00226"/>
    </source>
</evidence>
<feature type="active site" evidence="5">
    <location>
        <position position="18"/>
    </location>
</feature>
<dbReference type="Proteomes" id="UP001167831">
    <property type="component" value="Unassembled WGS sequence"/>
</dbReference>
<accession>A0AAW7JM72</accession>
<name>A0AAW7JM72_9BACT</name>
<reference evidence="8" key="1">
    <citation type="submission" date="2023-06" db="EMBL/GenBank/DDBJ databases">
        <authorList>
            <person name="Zeman M."/>
            <person name="Kubasova T."/>
            <person name="Jahodarova E."/>
            <person name="Nykrynova M."/>
            <person name="Rychlik I."/>
        </authorList>
    </citation>
    <scope>NUCLEOTIDE SEQUENCE</scope>
    <source>
        <strain evidence="8">ET15</strain>
        <strain evidence="7">ET37</strain>
    </source>
</reference>
<evidence type="ECO:0000313" key="9">
    <source>
        <dbReference type="Proteomes" id="UP001167831"/>
    </source>
</evidence>
<comment type="caution">
    <text evidence="8">The sequence shown here is derived from an EMBL/GenBank/DDBJ whole genome shotgun (WGS) entry which is preliminary data.</text>
</comment>
<evidence type="ECO:0000313" key="10">
    <source>
        <dbReference type="Proteomes" id="UP001168478"/>
    </source>
</evidence>
<evidence type="ECO:0000256" key="4">
    <source>
        <dbReference type="ARBA" id="ARBA00022912"/>
    </source>
</evidence>
<dbReference type="AlphaFoldDB" id="A0AAW7JM72"/>
<dbReference type="Pfam" id="PF01451">
    <property type="entry name" value="LMWPc"/>
    <property type="match status" value="1"/>
</dbReference>
<dbReference type="InterPro" id="IPR050438">
    <property type="entry name" value="LMW_PTPase"/>
</dbReference>
<evidence type="ECO:0000256" key="1">
    <source>
        <dbReference type="ARBA" id="ARBA00011063"/>
    </source>
</evidence>
<feature type="active site" description="Proton donor" evidence="5">
    <location>
        <position position="130"/>
    </location>
</feature>
<keyword evidence="9" id="KW-1185">Reference proteome</keyword>
<proteinExistence type="inferred from homology"/>
<gene>
    <name evidence="7" type="ORF">QVN81_12520</name>
    <name evidence="8" type="ORF">QVN84_12470</name>
</gene>
<organism evidence="8 10">
    <name type="scientific">Leyella lascolaii</name>
    <dbReference type="NCBI Taxonomy" id="1776379"/>
    <lineage>
        <taxon>Bacteria</taxon>
        <taxon>Pseudomonadati</taxon>
        <taxon>Bacteroidota</taxon>
        <taxon>Bacteroidia</taxon>
        <taxon>Bacteroidales</taxon>
        <taxon>Prevotellaceae</taxon>
        <taxon>Leyella</taxon>
    </lineage>
</organism>
<sequence length="157" mass="17555">MKKNKKRLLFVCLGNICRSPAAEGVMRTLVENAGRGDEFVIDSAGIGGWHVGQLPDSRMRRRGAVRGYRFDSRARQLSEADFSRFDLILVMDNANVRAVKAMASAPEQRDKVRMLGSYMTSHADVSEIPDPYYGDDSDFDYALDLIEDACRGLLAEM</sequence>
<feature type="active site" description="Nucleophile" evidence="5">
    <location>
        <position position="12"/>
    </location>
</feature>
<dbReference type="SUPFAM" id="SSF52788">
    <property type="entry name" value="Phosphotyrosine protein phosphatases I"/>
    <property type="match status" value="1"/>
</dbReference>
<dbReference type="EMBL" id="JAUEIF010000016">
    <property type="protein sequence ID" value="MDN0026324.1"/>
    <property type="molecule type" value="Genomic_DNA"/>
</dbReference>
<dbReference type="InterPro" id="IPR036196">
    <property type="entry name" value="Ptyr_pPase_sf"/>
</dbReference>
<reference evidence="8" key="2">
    <citation type="submission" date="2023-08" db="EMBL/GenBank/DDBJ databases">
        <title>Identification and characterization of horizontal gene transfer across gut microbiota members of farm animals based on homology search.</title>
        <authorList>
            <person name="Schwarzerova J."/>
            <person name="Nykrynova M."/>
            <person name="Jureckova K."/>
            <person name="Cejkova D."/>
            <person name="Rychlik I."/>
        </authorList>
    </citation>
    <scope>NUCLEOTIDE SEQUENCE</scope>
    <source>
        <strain evidence="8">ET15</strain>
        <strain evidence="7">ET37</strain>
    </source>
</reference>
<dbReference type="EMBL" id="JAUEIE010000021">
    <property type="protein sequence ID" value="MDN0023830.1"/>
    <property type="molecule type" value="Genomic_DNA"/>
</dbReference>
<dbReference type="RefSeq" id="WP_273532138.1">
    <property type="nucleotide sequence ID" value="NZ_CALUKV010000018.1"/>
</dbReference>
<evidence type="ECO:0000256" key="2">
    <source>
        <dbReference type="ARBA" id="ARBA00013064"/>
    </source>
</evidence>
<dbReference type="FunFam" id="3.40.50.2300:FF:000113">
    <property type="entry name" value="Low molecular weight protein-tyrosine-phosphatase"/>
    <property type="match status" value="1"/>
</dbReference>
<evidence type="ECO:0000256" key="3">
    <source>
        <dbReference type="ARBA" id="ARBA00022801"/>
    </source>
</evidence>
<dbReference type="PRINTS" id="PR00719">
    <property type="entry name" value="LMWPTPASE"/>
</dbReference>
<protein>
    <recommendedName>
        <fullName evidence="2">protein-tyrosine-phosphatase</fullName>
        <ecNumber evidence="2">3.1.3.48</ecNumber>
    </recommendedName>
</protein>
<evidence type="ECO:0000313" key="7">
    <source>
        <dbReference type="EMBL" id="MDN0023830.1"/>
    </source>
</evidence>
<dbReference type="PANTHER" id="PTHR11717:SF7">
    <property type="entry name" value="LOW MOLECULAR WEIGHT PHOSPHOTYROSINE PROTEIN PHOSPHATASE"/>
    <property type="match status" value="1"/>
</dbReference>
<dbReference type="Gene3D" id="3.40.50.2300">
    <property type="match status" value="1"/>
</dbReference>
<dbReference type="Proteomes" id="UP001168478">
    <property type="component" value="Unassembled WGS sequence"/>
</dbReference>
<dbReference type="InterPro" id="IPR017867">
    <property type="entry name" value="Tyr_phospatase_low_mol_wt"/>
</dbReference>
<evidence type="ECO:0000256" key="5">
    <source>
        <dbReference type="PIRSR" id="PIRSR617867-1"/>
    </source>
</evidence>
<feature type="domain" description="Phosphotyrosine protein phosphatase I" evidence="6">
    <location>
        <begin position="6"/>
        <end position="156"/>
    </location>
</feature>
<evidence type="ECO:0000313" key="8">
    <source>
        <dbReference type="EMBL" id="MDN0026324.1"/>
    </source>
</evidence>
<comment type="similarity">
    <text evidence="1">Belongs to the low molecular weight phosphotyrosine protein phosphatase family.</text>
</comment>
<keyword evidence="3 8" id="KW-0378">Hydrolase</keyword>
<dbReference type="SMART" id="SM00226">
    <property type="entry name" value="LMWPc"/>
    <property type="match status" value="1"/>
</dbReference>
<dbReference type="InterPro" id="IPR023485">
    <property type="entry name" value="Ptyr_pPase"/>
</dbReference>
<dbReference type="CDD" id="cd16343">
    <property type="entry name" value="LMWPTP"/>
    <property type="match status" value="1"/>
</dbReference>
<keyword evidence="4" id="KW-0904">Protein phosphatase</keyword>